<name>A0ABU3T188_9ALTE</name>
<gene>
    <name evidence="2" type="ORF">RS130_20980</name>
</gene>
<feature type="chain" id="PRO_5047494671" description="PsiF repeat-containing protein" evidence="1">
    <location>
        <begin position="21"/>
        <end position="68"/>
    </location>
</feature>
<sequence length="68" mass="7682">MFLKMMTLAALVTVSSLTMAADKKDKKEFEPSEKRCAKVVKMIEKSADNEKRLKGLNKRKAKCEEAGF</sequence>
<evidence type="ECO:0000313" key="2">
    <source>
        <dbReference type="EMBL" id="MDU0356032.1"/>
    </source>
</evidence>
<comment type="caution">
    <text evidence="2">The sequence shown here is derived from an EMBL/GenBank/DDBJ whole genome shotgun (WGS) entry which is preliminary data.</text>
</comment>
<evidence type="ECO:0008006" key="4">
    <source>
        <dbReference type="Google" id="ProtNLM"/>
    </source>
</evidence>
<accession>A0ABU3T188</accession>
<evidence type="ECO:0000313" key="3">
    <source>
        <dbReference type="Proteomes" id="UP001247805"/>
    </source>
</evidence>
<feature type="signal peptide" evidence="1">
    <location>
        <begin position="1"/>
        <end position="20"/>
    </location>
</feature>
<dbReference type="RefSeq" id="WP_316027541.1">
    <property type="nucleotide sequence ID" value="NZ_JAWDIO010000002.1"/>
</dbReference>
<organism evidence="2 3">
    <name type="scientific">Paraglaciecola aquimarina</name>
    <dbReference type="NCBI Taxonomy" id="1235557"/>
    <lineage>
        <taxon>Bacteria</taxon>
        <taxon>Pseudomonadati</taxon>
        <taxon>Pseudomonadota</taxon>
        <taxon>Gammaproteobacteria</taxon>
        <taxon>Alteromonadales</taxon>
        <taxon>Alteromonadaceae</taxon>
        <taxon>Paraglaciecola</taxon>
    </lineage>
</organism>
<keyword evidence="3" id="KW-1185">Reference proteome</keyword>
<evidence type="ECO:0000256" key="1">
    <source>
        <dbReference type="SAM" id="SignalP"/>
    </source>
</evidence>
<dbReference type="EMBL" id="JAWDIO010000002">
    <property type="protein sequence ID" value="MDU0356032.1"/>
    <property type="molecule type" value="Genomic_DNA"/>
</dbReference>
<keyword evidence="1" id="KW-0732">Signal</keyword>
<protein>
    <recommendedName>
        <fullName evidence="4">PsiF repeat-containing protein</fullName>
    </recommendedName>
</protein>
<reference evidence="2 3" key="1">
    <citation type="submission" date="2023-10" db="EMBL/GenBank/DDBJ databases">
        <title>Glaciecola aquimarina strain GGW-M5 nov., isolated from a coastal seawater.</title>
        <authorList>
            <person name="Bayburt H."/>
            <person name="Kim J.M."/>
            <person name="Choi B.J."/>
            <person name="Jeon C.O."/>
        </authorList>
    </citation>
    <scope>NUCLEOTIDE SEQUENCE [LARGE SCALE GENOMIC DNA]</scope>
    <source>
        <strain evidence="2 3">KCTC 32108</strain>
    </source>
</reference>
<dbReference type="Proteomes" id="UP001247805">
    <property type="component" value="Unassembled WGS sequence"/>
</dbReference>
<proteinExistence type="predicted"/>